<sequence length="931" mass="101303">MIAHSRSLLALAALVAGLAGPRLLAETTLAVRSGQSATIAPGGFFSATVALRDSSASSPGPLLREHLQLPPGWTDLSPAGLAFSLTGPEQIRFIAVAIPRTTAAGDYTLIYSVGPETDPALEQARAELTITVPAVTTLRIENENAPAQLVAGDRLTAVWRVTNQSNHPAALLLKARSSLDLPVTLAPSSPLLQPGESILVTATATTPAQLRGEQTHQLLLDAQLAGDAKNSRQVVAAHTRLFPRFTTAAQADSDFRLSLRTTAVQRKFRSREASGLQSELSGNGFIDPERTRRIDFLLRTDPVVSGPSRVLPRSRYSFSYRSPALDLLLGDNQFSLSPLTQRSLSGRGAGVTYRAPPSAAGLYYADTPWQTPDTHQLGAFAQLDASPSARLRTNLLVRDTAALASSTETRSVLPSFQVFLKPDESTSLEAEAALSDNRAAPTGDAWRLRLRGNRGDDFNYDLEHLRASPDFFGYYQDVRSTSGNAWWKLSPDWQAHGSFLSSRYNLDRSPAKISAPQTDTATTGLDRKISDRLYLSADYAFTDTRDRLPSRLPGFSQNALALAANVNTRFASFRTTVEEGSRHLRSRVPQTDRFTYVSLFSVFRPRLGGTYSLYLGTGDSRYTAGQRETTASATGQWALTESLRAYAAYSSTEYRGTTRQSQSSVEASLGYEFPGGSSLDLNLRASSYNHTQQDRTVSLSYRVPLPTPSLARRDSASLSGKVLLRSADATQPLPRVILRLGKLPAATDQHGRFVFPSVRPGRHELTIDPLSLGMNVVLAHSAPIIVELERGKRAELAIDAAPAARLDGEILRYEAPPAAPSLAPLPAPDYRPAEPLRNITIELRRPGERVRSVTTDAQGRFGFDRLPPGDWTLSIDDRQLPAHHRLADLHSGQNELPITLTAAATQQIHLRVLPAARPMRLLDDAWLPTTR</sequence>
<dbReference type="SUPFAM" id="SSF49478">
    <property type="entry name" value="Cna protein B-type domain"/>
    <property type="match status" value="1"/>
</dbReference>
<reference evidence="1 2" key="1">
    <citation type="submission" date="2017-09" db="EMBL/GenBank/DDBJ databases">
        <title>Complete genome sequence of Verrucomicrobial strain HZ-65, isolated from freshwater.</title>
        <authorList>
            <person name="Choi A."/>
        </authorList>
    </citation>
    <scope>NUCLEOTIDE SEQUENCE [LARGE SCALE GENOMIC DNA]</scope>
    <source>
        <strain evidence="1 2">HZ-65</strain>
    </source>
</reference>
<dbReference type="SUPFAM" id="SSF56935">
    <property type="entry name" value="Porins"/>
    <property type="match status" value="2"/>
</dbReference>
<evidence type="ECO:0000313" key="1">
    <source>
        <dbReference type="EMBL" id="ATC63872.1"/>
    </source>
</evidence>
<evidence type="ECO:0008006" key="3">
    <source>
        <dbReference type="Google" id="ProtNLM"/>
    </source>
</evidence>
<dbReference type="KEGG" id="vbh:CMV30_07880"/>
<dbReference type="OrthoDB" id="68at2"/>
<dbReference type="Proteomes" id="UP000217265">
    <property type="component" value="Chromosome"/>
</dbReference>
<dbReference type="RefSeq" id="WP_096055504.1">
    <property type="nucleotide sequence ID" value="NZ_CP023344.1"/>
</dbReference>
<name>A0A290QJ11_9BACT</name>
<dbReference type="InterPro" id="IPR013783">
    <property type="entry name" value="Ig-like_fold"/>
</dbReference>
<evidence type="ECO:0000313" key="2">
    <source>
        <dbReference type="Proteomes" id="UP000217265"/>
    </source>
</evidence>
<dbReference type="AlphaFoldDB" id="A0A290QJ11"/>
<proteinExistence type="predicted"/>
<dbReference type="Gene3D" id="2.60.40.10">
    <property type="entry name" value="Immunoglobulins"/>
    <property type="match status" value="1"/>
</dbReference>
<dbReference type="EMBL" id="CP023344">
    <property type="protein sequence ID" value="ATC63872.1"/>
    <property type="molecule type" value="Genomic_DNA"/>
</dbReference>
<protein>
    <recommendedName>
        <fullName evidence="3">Alpha-galactosidase NEW3 domain-containing protein</fullName>
    </recommendedName>
</protein>
<gene>
    <name evidence="1" type="ORF">CMV30_07880</name>
</gene>
<keyword evidence="2" id="KW-1185">Reference proteome</keyword>
<organism evidence="1 2">
    <name type="scientific">Nibricoccus aquaticus</name>
    <dbReference type="NCBI Taxonomy" id="2576891"/>
    <lineage>
        <taxon>Bacteria</taxon>
        <taxon>Pseudomonadati</taxon>
        <taxon>Verrucomicrobiota</taxon>
        <taxon>Opitutia</taxon>
        <taxon>Opitutales</taxon>
        <taxon>Opitutaceae</taxon>
        <taxon>Nibricoccus</taxon>
    </lineage>
</organism>
<accession>A0A290QJ11</accession>